<protein>
    <submittedName>
        <fullName evidence="1">Uncharacterized protein</fullName>
    </submittedName>
</protein>
<organism evidence="1 2">
    <name type="scientific">Naganishia cerealis</name>
    <dbReference type="NCBI Taxonomy" id="610337"/>
    <lineage>
        <taxon>Eukaryota</taxon>
        <taxon>Fungi</taxon>
        <taxon>Dikarya</taxon>
        <taxon>Basidiomycota</taxon>
        <taxon>Agaricomycotina</taxon>
        <taxon>Tremellomycetes</taxon>
        <taxon>Filobasidiales</taxon>
        <taxon>Filobasidiaceae</taxon>
        <taxon>Naganishia</taxon>
    </lineage>
</organism>
<proteinExistence type="predicted"/>
<keyword evidence="2" id="KW-1185">Reference proteome</keyword>
<dbReference type="EMBL" id="JASBWR010000062">
    <property type="protein sequence ID" value="KAJ9100772.1"/>
    <property type="molecule type" value="Genomic_DNA"/>
</dbReference>
<evidence type="ECO:0000313" key="1">
    <source>
        <dbReference type="EMBL" id="KAJ9100772.1"/>
    </source>
</evidence>
<sequence>MATRPGNTPLPRRVSFQDTCAVIPQLELNKPRLCTRTYSLCLSRRPSGDLLYDETFIPNQPTTLTLHLPTFTRAPPLYTGKRSRRSSTGGTPGFFGYKGDDQCGLKSCLHKSAHDATEGDIHAKKLVTPRGIHPTPPIVHSHPDACASFTKVLPHISSPIRRNSNSQQGTLSSPLQTPRSPASSTSSSFGIGKMSSFVTRPFLRRARSSTSSVAGNETSTASDSGSPLSRSRSYSTSASSAADPSASYGRARSQSFGSPTESEEDPKRKMEFRPLLREAVRHPGCIEEDVIEEEEVVEDAEDEQECNHSPQREPYATEPEELPGSSSVLLIHDCCKACVRNTLLGMKEDYVPPFSESAMRKIQRDREEEEKNKRIEKDVADVAAAAVGAGCEGSKRIWNGNSWIPETDLPSSERLHTSRHPGTNNEAEEADSDNESETRSGSSSRRGSGFDVDKAKSMVVDEVEYVRRMRRASIDSNSEHAGMENADHRGSNEEQKGNGKCIVTKVSHAFGDIPSPDHGIWITAKPTSRLCSPVKSSAQVETDIDYLRSKPRHSSPSRSTNSLNPSGPIEKGVETSHGIKSEDPAVAEHLVRQALQQEAEATKKSLAMANPEKDSYVKEEVSSRGEHKRRKWYKIPLPSPLAV</sequence>
<gene>
    <name evidence="1" type="ORF">QFC19_005511</name>
</gene>
<evidence type="ECO:0000313" key="2">
    <source>
        <dbReference type="Proteomes" id="UP001241377"/>
    </source>
</evidence>
<dbReference type="Proteomes" id="UP001241377">
    <property type="component" value="Unassembled WGS sequence"/>
</dbReference>
<name>A0ACC2VQI1_9TREE</name>
<comment type="caution">
    <text evidence="1">The sequence shown here is derived from an EMBL/GenBank/DDBJ whole genome shotgun (WGS) entry which is preliminary data.</text>
</comment>
<reference evidence="1" key="1">
    <citation type="submission" date="2023-04" db="EMBL/GenBank/DDBJ databases">
        <title>Draft Genome sequencing of Naganishia species isolated from polar environments using Oxford Nanopore Technology.</title>
        <authorList>
            <person name="Leo P."/>
            <person name="Venkateswaran K."/>
        </authorList>
    </citation>
    <scope>NUCLEOTIDE SEQUENCE</scope>
    <source>
        <strain evidence="1">MNA-CCFEE 5261</strain>
    </source>
</reference>
<accession>A0ACC2VQI1</accession>